<feature type="region of interest" description="Disordered" evidence="1">
    <location>
        <begin position="1"/>
        <end position="21"/>
    </location>
</feature>
<evidence type="ECO:0000313" key="3">
    <source>
        <dbReference type="Proteomes" id="UP000433737"/>
    </source>
</evidence>
<dbReference type="EMBL" id="CABWMH010000007">
    <property type="protein sequence ID" value="VXB51175.1"/>
    <property type="molecule type" value="Genomic_DNA"/>
</dbReference>
<evidence type="ECO:0000313" key="2">
    <source>
        <dbReference type="EMBL" id="VXB51175.1"/>
    </source>
</evidence>
<dbReference type="RefSeq" id="WP_159223327.1">
    <property type="nucleotide sequence ID" value="NZ_LR733469.1"/>
</dbReference>
<proteinExistence type="predicted"/>
<organism evidence="2 3">
    <name type="scientific">Pantoea brenneri</name>
    <dbReference type="NCBI Taxonomy" id="472694"/>
    <lineage>
        <taxon>Bacteria</taxon>
        <taxon>Pseudomonadati</taxon>
        <taxon>Pseudomonadota</taxon>
        <taxon>Gammaproteobacteria</taxon>
        <taxon>Enterobacterales</taxon>
        <taxon>Erwiniaceae</taxon>
        <taxon>Pantoea</taxon>
    </lineage>
</organism>
<protein>
    <recommendedName>
        <fullName evidence="4">Host nuclease inhibitor GamL</fullName>
    </recommendedName>
</protein>
<name>A0AAX3J408_9GAMM</name>
<comment type="caution">
    <text evidence="2">The sequence shown here is derived from an EMBL/GenBank/DDBJ whole genome shotgun (WGS) entry which is preliminary data.</text>
</comment>
<accession>A0AAX3J408</accession>
<evidence type="ECO:0000256" key="1">
    <source>
        <dbReference type="SAM" id="MobiDB-lite"/>
    </source>
</evidence>
<sequence length="95" mass="11211">MSAYAQHEMAEAHRWQQHDAQVEKDEWIRDRADELQAKWPEELTWLYNPFLHGSLPGLRSEAAQDAYAEMVDKICVAQAEEDWQNKAWLGKEWTP</sequence>
<dbReference type="NCBIfam" id="NF033500">
    <property type="entry name" value="phi80_GamL"/>
    <property type="match status" value="1"/>
</dbReference>
<reference evidence="2 3" key="1">
    <citation type="submission" date="2019-10" db="EMBL/GenBank/DDBJ databases">
        <authorList>
            <person name="Karimi E."/>
        </authorList>
    </citation>
    <scope>NUCLEOTIDE SEQUENCE [LARGE SCALE GENOMIC DNA]</scope>
    <source>
        <strain evidence="2">Pantoea sp. 111</strain>
    </source>
</reference>
<dbReference type="Proteomes" id="UP000433737">
    <property type="component" value="Unassembled WGS sequence"/>
</dbReference>
<dbReference type="InterPro" id="IPR049911">
    <property type="entry name" value="GamL-like"/>
</dbReference>
<dbReference type="AlphaFoldDB" id="A0AAX3J408"/>
<feature type="compositionally biased region" description="Basic and acidic residues" evidence="1">
    <location>
        <begin position="8"/>
        <end position="21"/>
    </location>
</feature>
<evidence type="ECO:0008006" key="4">
    <source>
        <dbReference type="Google" id="ProtNLM"/>
    </source>
</evidence>
<gene>
    <name evidence="2" type="ORF">PANT111_150115</name>
</gene>